<feature type="compositionally biased region" description="Basic and acidic residues" evidence="2">
    <location>
        <begin position="310"/>
        <end position="324"/>
    </location>
</feature>
<proteinExistence type="predicted"/>
<feature type="region of interest" description="Disordered" evidence="2">
    <location>
        <begin position="84"/>
        <end position="140"/>
    </location>
</feature>
<dbReference type="CDD" id="cd22249">
    <property type="entry name" value="UDM1_RNF168_RNF169-like"/>
    <property type="match status" value="1"/>
</dbReference>
<feature type="region of interest" description="Disordered" evidence="2">
    <location>
        <begin position="1956"/>
        <end position="1978"/>
    </location>
</feature>
<dbReference type="Proteomes" id="UP000639772">
    <property type="component" value="Chromosome 1"/>
</dbReference>
<feature type="coiled-coil region" evidence="1">
    <location>
        <begin position="477"/>
        <end position="566"/>
    </location>
</feature>
<feature type="compositionally biased region" description="Low complexity" evidence="2">
    <location>
        <begin position="860"/>
        <end position="877"/>
    </location>
</feature>
<sequence>MAHHNKFLSVNLNKSYGKSSSSNTSYGNGHPRSAGSGGGMVVLSRQRSSSGTVAYKSTPKLSVPPPVNLPSLRKEHERFDLASLKPSAGYGGSGPGPGNAPSMGWTKPAPPVLDFREKDSGARTPSSIDRTTSGTSHPQGFVDKAMILRGEDFPSLLATSTATLQQKQKQVRESSEGWAEKAESSVVDMRPQLRSSSLIKSNIQGGDCGSTRIIVTSNQPRQADGNYPGPLPIVRVRHTYDWDDDERDRNHIFSGIEHREGRLLPNGEARNHLPRDSDRVESYRRELVTSKNEGSDISSWGLTAPSNKDSPNHRLLNHDRDHASAKNSAVSKETGKESIISRSPLVERRVFGSSIGNGNAEVAKGKTVSNGLMSKGLISPGSANFPSNNPALNFSKEKLTSNVRKPYVEDDTWGGKSTLSCDDIFDLRTKIFRKKRETTKHSDLFDPARESFEAELERVQQLQELERPRVLEEQTRAMEFARREAEERDRIAREEEEKRRLLEEEAREAAWRAEQEKLEAAKRAEEQRIAREEEKRKMLMEEERRKEAARKKLLELEARIAQRQIEANLKNDRTKEMDLPIDLNVAERKNAEGLVEVITNSASPESSLTNRLSECCSRPNSWSIENYSYSLHGKSENNLGENQASSFKFKDQDNGYLSLHQDAFSSKGGPYRKDFWGNEEPLSIMQHYRGGKSNDLTYKGPVLDRDRDGSRFVDRPNFDAAFSHDQKSDDRKWEHGHFNGSYIVSYSERSFHDNEVDDLASSSRVRNSLRQPRVLPPLSSSSSVHRNSFRVSAEDSNSLVSMNVDVQNDQIGRREESDMKIMYGHRYQQRIQETRMPEVLEETGSYLLQMEENGSPRYDSQSSVSVSNPPSTPTQPSHYEFDDCGVSLALTASLEEGSIVFSDRKDVMQEMDAEHRDTTLTPLSHGEDDEWAIENHEGIQKGYHNEGHDGSVENNGIDEGCDGNVQTENMLEDLGLIIEKPIKETKHPSYTIDEWALVNHEGMQKGYHNEGQDCSVENNGIREGGDGNIQTENMLEDISLVIEKTIREVKRPSYAIDECVQLGASSNCIIDDEYGNVENEKTNVGNIANFMTEVASINKNANTVQSEVASPENIIDSSVVTAEKSDKASEDPVIHAITSTDNLCDSIGAPESQNPMTPESSFPLPLTLSPCSSSSSLGVSCQNEMPVKLQFGLFSGPPLIPSPLPIIQIGSIQMPLPFLAQNDSCAQVHSLQPPLFQFGQIRYTPPVPQCALPTQTMPILHPSSLSHHSINQNHGNVTINQSNKTSTSRKQLDSISTDEQPSCAPVVISSFQDNFNSEQLSTLLNVSKDEVLVPQSQISSSASVKKKSLYKLSSVSGTSDVSSTKYFRSTVNSKCIRGRLDVDSLSSVRKATIGQSSPGTISEIRGNRFSYNSRNAGSLSFFARADNLHVNSSRTQRRFSRYIHGTRYRAKKYNGARQMNSSKSLDHIEQNENSTSFNGFEKVSLRNMGRKAPFINKNSKLANEEANSCNSQFIGACSSVSGASPEETVTKAIMASFGKFHSEGNLKKNNVLEDDIDAPLRIGIVRIFNQPGIEASADADGFVEVPRGHRTILSSNVISSKSDVVTGGSSTRANFEASFSNRRPSAVLEVTQMSTVGMESQNITQNSISDADFVFSEAKLEKMKFNQANSEIPSRKTNPVPNLSYAENSVARDKASVPLGVRGTVQLDKSGKSSIQSQVDETLTAVEANAESLSKVDVVHCKHVTPAMILENPSSSSTSLLNFPLAGEKIQFGAVASLPTLSPSSQSVPGGIWPPGSVILNASIVHNLTVKDKIQSSFYDKDRHSADSCAHLDDNEAEAEAEAAASAVAVAAISNDEITVSTLSSDSISNENKLFRDAGIARCMDAAVQSASEESSIVALPADLTVDTPHTLWPPLTNLQSTRPILSSIAGPPPSSFPFFDPNPMLGSPIFSFRSSDDSMGTQSQQQHNAKFGSEPSGTWSHCHSGVDSFYGSPAGFPAPFMNPPGGLTGVHGQPQMVFYNHFAPVGQFGQVGISYMGATYIPTGNQPVWEHNSKAAPMNSSKADPGNQNNVYGPHKTAHLPAPVQHLSTGSAVMSVTSPYTMFNLRPFQSSTDISVPVNWPPVPLLSNPTRHPVASELQQGLPTDVSANFVSHEPRPYIADLPDELGLVESTSSNSESTLQTLRTSGIPLTNSNIREANGTGIGIVSCNNSQNVISSKVEPPLGKPLPIHQQLGPFGKTTDQQRGAMKIRSGGEWHRRDNFQWKHHKPTSDKKIGYSKIKQVYVAKSRPTDPANAC</sequence>
<evidence type="ECO:0000313" key="3">
    <source>
        <dbReference type="EMBL" id="KAG0503589.1"/>
    </source>
</evidence>
<accession>A0A835VK48</accession>
<reference evidence="3 4" key="1">
    <citation type="journal article" date="2020" name="Nat. Food">
        <title>A phased Vanilla planifolia genome enables genetic improvement of flavour and production.</title>
        <authorList>
            <person name="Hasing T."/>
            <person name="Tang H."/>
            <person name="Brym M."/>
            <person name="Khazi F."/>
            <person name="Huang T."/>
            <person name="Chambers A.H."/>
        </authorList>
    </citation>
    <scope>NUCLEOTIDE SEQUENCE [LARGE SCALE GENOMIC DNA]</scope>
    <source>
        <tissue evidence="3">Leaf</tissue>
    </source>
</reference>
<protein>
    <submittedName>
        <fullName evidence="3">Uncharacterized protein</fullName>
    </submittedName>
</protein>
<feature type="region of interest" description="Disordered" evidence="2">
    <location>
        <begin position="288"/>
        <end position="341"/>
    </location>
</feature>
<dbReference type="PANTHER" id="PTHR31780:SF10">
    <property type="entry name" value="LD36051P"/>
    <property type="match status" value="1"/>
</dbReference>
<gene>
    <name evidence="3" type="ORF">HPP92_003661</name>
</gene>
<evidence type="ECO:0000256" key="1">
    <source>
        <dbReference type="SAM" id="Coils"/>
    </source>
</evidence>
<keyword evidence="1" id="KW-0175">Coiled coil</keyword>
<feature type="region of interest" description="Disordered" evidence="2">
    <location>
        <begin position="14"/>
        <end position="71"/>
    </location>
</feature>
<dbReference type="EMBL" id="JADCNM010000001">
    <property type="protein sequence ID" value="KAG0503589.1"/>
    <property type="molecule type" value="Genomic_DNA"/>
</dbReference>
<name>A0A835VK48_VANPL</name>
<feature type="compositionally biased region" description="Polar residues" evidence="2">
    <location>
        <begin position="1958"/>
        <end position="1969"/>
    </location>
</feature>
<evidence type="ECO:0000256" key="2">
    <source>
        <dbReference type="SAM" id="MobiDB-lite"/>
    </source>
</evidence>
<dbReference type="PANTHER" id="PTHR31780">
    <property type="entry name" value="STRESS RESPONSE PROTEIN NST1-RELATED"/>
    <property type="match status" value="1"/>
</dbReference>
<dbReference type="OrthoDB" id="1931055at2759"/>
<feature type="compositionally biased region" description="Polar residues" evidence="2">
    <location>
        <begin position="123"/>
        <end position="138"/>
    </location>
</feature>
<evidence type="ECO:0000313" key="4">
    <source>
        <dbReference type="Proteomes" id="UP000639772"/>
    </source>
</evidence>
<dbReference type="InterPro" id="IPR051195">
    <property type="entry name" value="Fungal_stress_NST1"/>
</dbReference>
<feature type="compositionally biased region" description="Low complexity" evidence="2">
    <location>
        <begin position="768"/>
        <end position="791"/>
    </location>
</feature>
<feature type="region of interest" description="Disordered" evidence="2">
    <location>
        <begin position="762"/>
        <end position="795"/>
    </location>
</feature>
<organism evidence="3 4">
    <name type="scientific">Vanilla planifolia</name>
    <name type="common">Vanilla</name>
    <dbReference type="NCBI Taxonomy" id="51239"/>
    <lineage>
        <taxon>Eukaryota</taxon>
        <taxon>Viridiplantae</taxon>
        <taxon>Streptophyta</taxon>
        <taxon>Embryophyta</taxon>
        <taxon>Tracheophyta</taxon>
        <taxon>Spermatophyta</taxon>
        <taxon>Magnoliopsida</taxon>
        <taxon>Liliopsida</taxon>
        <taxon>Asparagales</taxon>
        <taxon>Orchidaceae</taxon>
        <taxon>Vanilloideae</taxon>
        <taxon>Vanilleae</taxon>
        <taxon>Vanilla</taxon>
    </lineage>
</organism>
<comment type="caution">
    <text evidence="3">The sequence shown here is derived from an EMBL/GenBank/DDBJ whole genome shotgun (WGS) entry which is preliminary data.</text>
</comment>
<feature type="region of interest" description="Disordered" evidence="2">
    <location>
        <begin position="853"/>
        <end position="880"/>
    </location>
</feature>
<feature type="compositionally biased region" description="Low complexity" evidence="2">
    <location>
        <begin position="14"/>
        <end position="29"/>
    </location>
</feature>
<feature type="compositionally biased region" description="Polar residues" evidence="2">
    <location>
        <begin position="289"/>
        <end position="309"/>
    </location>
</feature>